<keyword evidence="1" id="KW-0175">Coiled coil</keyword>
<proteinExistence type="predicted"/>
<reference evidence="2 3" key="1">
    <citation type="submission" date="2019-02" db="EMBL/GenBank/DDBJ databases">
        <title>Genome sequencing of Clostridium botulinum clinical isolates.</title>
        <authorList>
            <person name="Brunt J."/>
            <person name="Van Vliet A.H.M."/>
            <person name="Stringer S.C."/>
            <person name="Grant K.A."/>
            <person name="Carter A.C."/>
            <person name="Peck M.W."/>
        </authorList>
    </citation>
    <scope>NUCLEOTIDE SEQUENCE [LARGE SCALE GENOMIC DNA]</scope>
    <source>
        <strain evidence="2 3">H142660711</strain>
    </source>
</reference>
<dbReference type="EMBL" id="SGKC01000037">
    <property type="protein sequence ID" value="NEZ93359.1"/>
    <property type="molecule type" value="Genomic_DNA"/>
</dbReference>
<sequence length="107" mass="12677">MKTLYKYVVLVNSFKIKKEVFNNVKEKRNGNITSKGSYTTYGIKEDLEKYKTSTSYNNPKLIDQISYISLKDNFDLEKVKEILLKEIDENMKELQIKEDKIKELKID</sequence>
<evidence type="ECO:0000256" key="1">
    <source>
        <dbReference type="SAM" id="Coils"/>
    </source>
</evidence>
<protein>
    <submittedName>
        <fullName evidence="2">Beclin 1</fullName>
    </submittedName>
</protein>
<gene>
    <name evidence="2" type="ORF">EXM69_15745</name>
</gene>
<comment type="caution">
    <text evidence="2">The sequence shown here is derived from an EMBL/GenBank/DDBJ whole genome shotgun (WGS) entry which is preliminary data.</text>
</comment>
<evidence type="ECO:0000313" key="3">
    <source>
        <dbReference type="Proteomes" id="UP000473887"/>
    </source>
</evidence>
<organism evidence="2 3">
    <name type="scientific">Clostridium botulinum</name>
    <dbReference type="NCBI Taxonomy" id="1491"/>
    <lineage>
        <taxon>Bacteria</taxon>
        <taxon>Bacillati</taxon>
        <taxon>Bacillota</taxon>
        <taxon>Clostridia</taxon>
        <taxon>Eubacteriales</taxon>
        <taxon>Clostridiaceae</taxon>
        <taxon>Clostridium</taxon>
    </lineage>
</organism>
<dbReference type="AlphaFoldDB" id="A0A846I5L4"/>
<name>A0A846I5L4_CLOBO</name>
<dbReference type="RefSeq" id="WP_040110043.1">
    <property type="nucleotide sequence ID" value="NZ_JAAILF010000010.1"/>
</dbReference>
<feature type="coiled-coil region" evidence="1">
    <location>
        <begin position="80"/>
        <end position="107"/>
    </location>
</feature>
<evidence type="ECO:0000313" key="2">
    <source>
        <dbReference type="EMBL" id="NEZ93359.1"/>
    </source>
</evidence>
<accession>A0A846I5L4</accession>
<dbReference type="Proteomes" id="UP000473887">
    <property type="component" value="Unassembled WGS sequence"/>
</dbReference>